<keyword evidence="2" id="KW-0812">Transmembrane</keyword>
<evidence type="ECO:0000256" key="1">
    <source>
        <dbReference type="SAM" id="MobiDB-lite"/>
    </source>
</evidence>
<organism evidence="3 4">
    <name type="scientific">Streptomyces neyagawaensis</name>
    <dbReference type="NCBI Taxonomy" id="42238"/>
    <lineage>
        <taxon>Bacteria</taxon>
        <taxon>Bacillati</taxon>
        <taxon>Actinomycetota</taxon>
        <taxon>Actinomycetes</taxon>
        <taxon>Kitasatosporales</taxon>
        <taxon>Streptomycetaceae</taxon>
        <taxon>Streptomyces</taxon>
    </lineage>
</organism>
<proteinExistence type="predicted"/>
<accession>A0ABV3B7P0</accession>
<sequence>MEAGDLSSWVGAGIAVGAAAVAIWQGWSAREQSRVAQEALNDARQTRDEAATPVFQVSDAQWVWGNIGERFVTATITVDQAPPLSSLTLRALVETPISRSTNTSRNGWPSASEPKSDTRGWRARSS</sequence>
<keyword evidence="2" id="KW-0472">Membrane</keyword>
<evidence type="ECO:0000256" key="2">
    <source>
        <dbReference type="SAM" id="Phobius"/>
    </source>
</evidence>
<feature type="compositionally biased region" description="Polar residues" evidence="1">
    <location>
        <begin position="98"/>
        <end position="109"/>
    </location>
</feature>
<keyword evidence="4" id="KW-1185">Reference proteome</keyword>
<dbReference type="RefSeq" id="WP_359698727.1">
    <property type="nucleotide sequence ID" value="NZ_JBEYXT010000163.1"/>
</dbReference>
<evidence type="ECO:0000313" key="4">
    <source>
        <dbReference type="Proteomes" id="UP001551189"/>
    </source>
</evidence>
<evidence type="ECO:0008006" key="5">
    <source>
        <dbReference type="Google" id="ProtNLM"/>
    </source>
</evidence>
<comment type="caution">
    <text evidence="3">The sequence shown here is derived from an EMBL/GenBank/DDBJ whole genome shotgun (WGS) entry which is preliminary data.</text>
</comment>
<feature type="transmembrane region" description="Helical" evidence="2">
    <location>
        <begin position="6"/>
        <end position="24"/>
    </location>
</feature>
<keyword evidence="2" id="KW-1133">Transmembrane helix</keyword>
<name>A0ABV3B7P0_9ACTN</name>
<evidence type="ECO:0000313" key="3">
    <source>
        <dbReference type="EMBL" id="MEU6804826.1"/>
    </source>
</evidence>
<feature type="region of interest" description="Disordered" evidence="1">
    <location>
        <begin position="98"/>
        <end position="126"/>
    </location>
</feature>
<reference evidence="3 4" key="1">
    <citation type="submission" date="2024-06" db="EMBL/GenBank/DDBJ databases">
        <title>The Natural Products Discovery Center: Release of the First 8490 Sequenced Strains for Exploring Actinobacteria Biosynthetic Diversity.</title>
        <authorList>
            <person name="Kalkreuter E."/>
            <person name="Kautsar S.A."/>
            <person name="Yang D."/>
            <person name="Bader C.D."/>
            <person name="Teijaro C.N."/>
            <person name="Fluegel L."/>
            <person name="Davis C.M."/>
            <person name="Simpson J.R."/>
            <person name="Lauterbach L."/>
            <person name="Steele A.D."/>
            <person name="Gui C."/>
            <person name="Meng S."/>
            <person name="Li G."/>
            <person name="Viehrig K."/>
            <person name="Ye F."/>
            <person name="Su P."/>
            <person name="Kiefer A.F."/>
            <person name="Nichols A."/>
            <person name="Cepeda A.J."/>
            <person name="Yan W."/>
            <person name="Fan B."/>
            <person name="Jiang Y."/>
            <person name="Adhikari A."/>
            <person name="Zheng C.-J."/>
            <person name="Schuster L."/>
            <person name="Cowan T.M."/>
            <person name="Smanski M.J."/>
            <person name="Chevrette M.G."/>
            <person name="De Carvalho L.P.S."/>
            <person name="Shen B."/>
        </authorList>
    </citation>
    <scope>NUCLEOTIDE SEQUENCE [LARGE SCALE GENOMIC DNA]</scope>
    <source>
        <strain evidence="3 4">NPDC046851</strain>
    </source>
</reference>
<protein>
    <recommendedName>
        <fullName evidence="5">Secreted protein</fullName>
    </recommendedName>
</protein>
<dbReference type="EMBL" id="JBEYXT010000163">
    <property type="protein sequence ID" value="MEU6804826.1"/>
    <property type="molecule type" value="Genomic_DNA"/>
</dbReference>
<dbReference type="Proteomes" id="UP001551189">
    <property type="component" value="Unassembled WGS sequence"/>
</dbReference>
<gene>
    <name evidence="3" type="ORF">ABZ931_28030</name>
</gene>